<evidence type="ECO:0000256" key="4">
    <source>
        <dbReference type="ARBA" id="ARBA00022475"/>
    </source>
</evidence>
<dbReference type="PROSITE" id="PS50109">
    <property type="entry name" value="HIS_KIN"/>
    <property type="match status" value="1"/>
</dbReference>
<dbReference type="GO" id="GO:0000155">
    <property type="term" value="F:phosphorelay sensor kinase activity"/>
    <property type="evidence" value="ECO:0007669"/>
    <property type="project" value="InterPro"/>
</dbReference>
<dbReference type="RefSeq" id="WP_048571380.1">
    <property type="nucleotide sequence ID" value="NZ_LFVU01000028.1"/>
</dbReference>
<dbReference type="InterPro" id="IPR004358">
    <property type="entry name" value="Sig_transdc_His_kin-like_C"/>
</dbReference>
<dbReference type="PANTHER" id="PTHR45528:SF1">
    <property type="entry name" value="SENSOR HISTIDINE KINASE CPXA"/>
    <property type="match status" value="1"/>
</dbReference>
<keyword evidence="8" id="KW-0547">Nucleotide-binding</keyword>
<evidence type="ECO:0000313" key="19">
    <source>
        <dbReference type="Proteomes" id="UP000036756"/>
    </source>
</evidence>
<dbReference type="Gene3D" id="6.10.340.10">
    <property type="match status" value="1"/>
</dbReference>
<proteinExistence type="predicted"/>
<dbReference type="SMART" id="SM00388">
    <property type="entry name" value="HisKA"/>
    <property type="match status" value="1"/>
</dbReference>
<evidence type="ECO:0000256" key="3">
    <source>
        <dbReference type="ARBA" id="ARBA00012438"/>
    </source>
</evidence>
<keyword evidence="13 15" id="KW-0472">Membrane</keyword>
<dbReference type="STRING" id="1121307.CLCY_1c02170"/>
<dbReference type="CDD" id="cd06225">
    <property type="entry name" value="HAMP"/>
    <property type="match status" value="1"/>
</dbReference>
<evidence type="ECO:0000256" key="1">
    <source>
        <dbReference type="ARBA" id="ARBA00000085"/>
    </source>
</evidence>
<dbReference type="InterPro" id="IPR050398">
    <property type="entry name" value="HssS/ArlS-like"/>
</dbReference>
<dbReference type="Gene3D" id="1.10.287.130">
    <property type="match status" value="1"/>
</dbReference>
<keyword evidence="5" id="KW-0597">Phosphoprotein</keyword>
<sequence length="493" mass="55965">MKSIKIKLVVAITLILSIFFMGITVYSILFKPYYTNAKLKEMNLVTNELIKTLPTNDSDKISSYISEVSIKYNFQIDIIDTLDNENITSLNKNDKTMGQFCYSGMNHGQKNRFKIQKNLGTKDDAKLSILRDMPTGVDFLASSKSFSKYLINIKTPISAIDDSLKKSLTLLFVILLPIGVLALIATYYFSTKFTSPIMAITSKALNLQNLNYTKPLDINSKDEIGNLSYTINCLSDRIESSLLELTEKNQRLKELIYKEKKNDELRREFVSSVSHELKTPITVISGYAQALNSNIVVSDDDKSYYTNVICDEAERMEVIVNDLLDLYKLQSNTFKITLKEIELSTLLTTIINKLDFRFKENNIKLKTNINNAMVLGDKVRLEQAIVNFINNALHHVDDKKIIEINLKITESTAVISVYNSGLPIPEENLDTIWSGFVRLDKVRNYKDKRVGLGLAIVDQIVKLHSGEKGVINKYSNDNLYSGVEFYITLPLVK</sequence>
<dbReference type="SUPFAM" id="SSF55874">
    <property type="entry name" value="ATPase domain of HSP90 chaperone/DNA topoisomerase II/histidine kinase"/>
    <property type="match status" value="1"/>
</dbReference>
<name>A0A0J8D9K2_CLOCY</name>
<keyword evidence="9 18" id="KW-0418">Kinase</keyword>
<dbReference type="InterPro" id="IPR036890">
    <property type="entry name" value="HATPase_C_sf"/>
</dbReference>
<keyword evidence="14" id="KW-0175">Coiled coil</keyword>
<dbReference type="InterPro" id="IPR003661">
    <property type="entry name" value="HisK_dim/P_dom"/>
</dbReference>
<dbReference type="Gene3D" id="3.30.565.10">
    <property type="entry name" value="Histidine kinase-like ATPase, C-terminal domain"/>
    <property type="match status" value="1"/>
</dbReference>
<accession>A0A0J8D9K2</accession>
<keyword evidence="6 18" id="KW-0808">Transferase</keyword>
<feature type="transmembrane region" description="Helical" evidence="15">
    <location>
        <begin position="6"/>
        <end position="30"/>
    </location>
</feature>
<dbReference type="SUPFAM" id="SSF158472">
    <property type="entry name" value="HAMP domain-like"/>
    <property type="match status" value="1"/>
</dbReference>
<keyword evidence="11 15" id="KW-1133">Transmembrane helix</keyword>
<feature type="coiled-coil region" evidence="14">
    <location>
        <begin position="235"/>
        <end position="262"/>
    </location>
</feature>
<dbReference type="Pfam" id="PF00512">
    <property type="entry name" value="HisKA"/>
    <property type="match status" value="1"/>
</dbReference>
<keyword evidence="12" id="KW-0902">Two-component regulatory system</keyword>
<dbReference type="AlphaFoldDB" id="A0A0J8D9K2"/>
<dbReference type="InterPro" id="IPR003594">
    <property type="entry name" value="HATPase_dom"/>
</dbReference>
<dbReference type="OrthoDB" id="9762826at2"/>
<evidence type="ECO:0000256" key="9">
    <source>
        <dbReference type="ARBA" id="ARBA00022777"/>
    </source>
</evidence>
<evidence type="ECO:0000259" key="16">
    <source>
        <dbReference type="PROSITE" id="PS50109"/>
    </source>
</evidence>
<organism evidence="18 19">
    <name type="scientific">Clostridium cylindrosporum DSM 605</name>
    <dbReference type="NCBI Taxonomy" id="1121307"/>
    <lineage>
        <taxon>Bacteria</taxon>
        <taxon>Bacillati</taxon>
        <taxon>Bacillota</taxon>
        <taxon>Clostridia</taxon>
        <taxon>Eubacteriales</taxon>
        <taxon>Clostridiaceae</taxon>
        <taxon>Clostridium</taxon>
    </lineage>
</organism>
<keyword evidence="7 15" id="KW-0812">Transmembrane</keyword>
<dbReference type="EMBL" id="LFVU01000028">
    <property type="protein sequence ID" value="KMT20983.1"/>
    <property type="molecule type" value="Genomic_DNA"/>
</dbReference>
<feature type="domain" description="HAMP" evidence="17">
    <location>
        <begin position="191"/>
        <end position="243"/>
    </location>
</feature>
<dbReference type="SUPFAM" id="SSF47384">
    <property type="entry name" value="Homodimeric domain of signal transducing histidine kinase"/>
    <property type="match status" value="1"/>
</dbReference>
<evidence type="ECO:0000259" key="17">
    <source>
        <dbReference type="PROSITE" id="PS50885"/>
    </source>
</evidence>
<dbReference type="Proteomes" id="UP000036756">
    <property type="component" value="Unassembled WGS sequence"/>
</dbReference>
<feature type="transmembrane region" description="Helical" evidence="15">
    <location>
        <begin position="168"/>
        <end position="189"/>
    </location>
</feature>
<evidence type="ECO:0000256" key="14">
    <source>
        <dbReference type="SAM" id="Coils"/>
    </source>
</evidence>
<dbReference type="GO" id="GO:0005886">
    <property type="term" value="C:plasma membrane"/>
    <property type="evidence" value="ECO:0007669"/>
    <property type="project" value="UniProtKB-SubCell"/>
</dbReference>
<evidence type="ECO:0000256" key="7">
    <source>
        <dbReference type="ARBA" id="ARBA00022692"/>
    </source>
</evidence>
<keyword evidence="4" id="KW-1003">Cell membrane</keyword>
<comment type="subcellular location">
    <subcellularLocation>
        <location evidence="2">Cell membrane</location>
        <topology evidence="2">Multi-pass membrane protein</topology>
    </subcellularLocation>
</comment>
<evidence type="ECO:0000313" key="18">
    <source>
        <dbReference type="EMBL" id="KMT20983.1"/>
    </source>
</evidence>
<evidence type="ECO:0000256" key="6">
    <source>
        <dbReference type="ARBA" id="ARBA00022679"/>
    </source>
</evidence>
<dbReference type="SMART" id="SM00387">
    <property type="entry name" value="HATPase_c"/>
    <property type="match status" value="1"/>
</dbReference>
<gene>
    <name evidence="18" type="primary">resE</name>
    <name evidence="18" type="ORF">CLCY_1c02170</name>
</gene>
<dbReference type="PRINTS" id="PR00344">
    <property type="entry name" value="BCTRLSENSOR"/>
</dbReference>
<dbReference type="FunFam" id="1.10.287.130:FF:000001">
    <property type="entry name" value="Two-component sensor histidine kinase"/>
    <property type="match status" value="1"/>
</dbReference>
<dbReference type="InterPro" id="IPR003660">
    <property type="entry name" value="HAMP_dom"/>
</dbReference>
<evidence type="ECO:0000256" key="8">
    <source>
        <dbReference type="ARBA" id="ARBA00022741"/>
    </source>
</evidence>
<feature type="domain" description="Histidine kinase" evidence="16">
    <location>
        <begin position="272"/>
        <end position="493"/>
    </location>
</feature>
<evidence type="ECO:0000256" key="12">
    <source>
        <dbReference type="ARBA" id="ARBA00023012"/>
    </source>
</evidence>
<dbReference type="PROSITE" id="PS50885">
    <property type="entry name" value="HAMP"/>
    <property type="match status" value="1"/>
</dbReference>
<evidence type="ECO:0000256" key="11">
    <source>
        <dbReference type="ARBA" id="ARBA00022989"/>
    </source>
</evidence>
<evidence type="ECO:0000256" key="10">
    <source>
        <dbReference type="ARBA" id="ARBA00022840"/>
    </source>
</evidence>
<dbReference type="InterPro" id="IPR036097">
    <property type="entry name" value="HisK_dim/P_sf"/>
</dbReference>
<evidence type="ECO:0000256" key="13">
    <source>
        <dbReference type="ARBA" id="ARBA00023136"/>
    </source>
</evidence>
<dbReference type="InterPro" id="IPR005467">
    <property type="entry name" value="His_kinase_dom"/>
</dbReference>
<comment type="caution">
    <text evidence="18">The sequence shown here is derived from an EMBL/GenBank/DDBJ whole genome shotgun (WGS) entry which is preliminary data.</text>
</comment>
<reference evidence="18 19" key="1">
    <citation type="submission" date="2015-06" db="EMBL/GenBank/DDBJ databases">
        <title>Draft genome sequence of the purine-degrading Clostridium cylindrosporum HC-1 (DSM 605).</title>
        <authorList>
            <person name="Poehlein A."/>
            <person name="Schiel-Bengelsdorf B."/>
            <person name="Bengelsdorf F."/>
            <person name="Daniel R."/>
            <person name="Duerre P."/>
        </authorList>
    </citation>
    <scope>NUCLEOTIDE SEQUENCE [LARGE SCALE GENOMIC DNA]</scope>
    <source>
        <strain evidence="18 19">DSM 605</strain>
    </source>
</reference>
<dbReference type="EC" id="2.7.13.3" evidence="3"/>
<dbReference type="PATRIC" id="fig|1121307.3.peg.580"/>
<keyword evidence="10" id="KW-0067">ATP-binding</keyword>
<dbReference type="Pfam" id="PF02518">
    <property type="entry name" value="HATPase_c"/>
    <property type="match status" value="1"/>
</dbReference>
<comment type="catalytic activity">
    <reaction evidence="1">
        <text>ATP + protein L-histidine = ADP + protein N-phospho-L-histidine.</text>
        <dbReference type="EC" id="2.7.13.3"/>
    </reaction>
</comment>
<evidence type="ECO:0000256" key="15">
    <source>
        <dbReference type="SAM" id="Phobius"/>
    </source>
</evidence>
<keyword evidence="19" id="KW-1185">Reference proteome</keyword>
<protein>
    <recommendedName>
        <fullName evidence="3">histidine kinase</fullName>
        <ecNumber evidence="3">2.7.13.3</ecNumber>
    </recommendedName>
</protein>
<dbReference type="GO" id="GO:0005524">
    <property type="term" value="F:ATP binding"/>
    <property type="evidence" value="ECO:0007669"/>
    <property type="project" value="UniProtKB-KW"/>
</dbReference>
<evidence type="ECO:0000256" key="2">
    <source>
        <dbReference type="ARBA" id="ARBA00004651"/>
    </source>
</evidence>
<dbReference type="PANTHER" id="PTHR45528">
    <property type="entry name" value="SENSOR HISTIDINE KINASE CPXA"/>
    <property type="match status" value="1"/>
</dbReference>
<dbReference type="CDD" id="cd00082">
    <property type="entry name" value="HisKA"/>
    <property type="match status" value="1"/>
</dbReference>
<evidence type="ECO:0000256" key="5">
    <source>
        <dbReference type="ARBA" id="ARBA00022553"/>
    </source>
</evidence>